<dbReference type="GO" id="GO:0019478">
    <property type="term" value="P:D-amino acid catabolic process"/>
    <property type="evidence" value="ECO:0007669"/>
    <property type="project" value="TreeGrafter"/>
</dbReference>
<dbReference type="PANTHER" id="PTHR11530:SF11">
    <property type="entry name" value="D-ASPARTATE OXIDASE"/>
    <property type="match status" value="1"/>
</dbReference>
<comment type="subcellular location">
    <subcellularLocation>
        <location evidence="2">Peroxisome matrix</location>
    </subcellularLocation>
</comment>
<keyword evidence="5" id="KW-0560">Oxidoreductase</keyword>
<keyword evidence="7" id="KW-1185">Reference proteome</keyword>
<evidence type="ECO:0000256" key="3">
    <source>
        <dbReference type="ARBA" id="ARBA00022630"/>
    </source>
</evidence>
<dbReference type="InterPro" id="IPR023209">
    <property type="entry name" value="DAO"/>
</dbReference>
<dbReference type="AlphaFoldDB" id="A0A016S3B1"/>
<reference evidence="7" key="1">
    <citation type="journal article" date="2015" name="Nat. Genet.">
        <title>The genome and transcriptome of the zoonotic hookworm Ancylostoma ceylanicum identify infection-specific gene families.</title>
        <authorList>
            <person name="Schwarz E.M."/>
            <person name="Hu Y."/>
            <person name="Antoshechkin I."/>
            <person name="Miller M.M."/>
            <person name="Sternberg P.W."/>
            <person name="Aroian R.V."/>
        </authorList>
    </citation>
    <scope>NUCLEOTIDE SEQUENCE</scope>
    <source>
        <strain evidence="7">HY135</strain>
    </source>
</reference>
<proteinExistence type="predicted"/>
<evidence type="ECO:0000256" key="1">
    <source>
        <dbReference type="ARBA" id="ARBA00001974"/>
    </source>
</evidence>
<protein>
    <recommendedName>
        <fullName evidence="8">FAD dependent oxidoreductase domain-containing protein</fullName>
    </recommendedName>
</protein>
<dbReference type="PANTHER" id="PTHR11530">
    <property type="entry name" value="D-AMINO ACID OXIDASE"/>
    <property type="match status" value="1"/>
</dbReference>
<dbReference type="EMBL" id="JARK01001647">
    <property type="protein sequence ID" value="EYB84739.1"/>
    <property type="molecule type" value="Genomic_DNA"/>
</dbReference>
<comment type="caution">
    <text evidence="6">The sequence shown here is derived from an EMBL/GenBank/DDBJ whole genome shotgun (WGS) entry which is preliminary data.</text>
</comment>
<name>A0A016S3B1_9BILA</name>
<dbReference type="GO" id="GO:0003884">
    <property type="term" value="F:D-amino-acid oxidase activity"/>
    <property type="evidence" value="ECO:0007669"/>
    <property type="project" value="InterPro"/>
</dbReference>
<dbReference type="Gene3D" id="3.40.50.720">
    <property type="entry name" value="NAD(P)-binding Rossmann-like Domain"/>
    <property type="match status" value="1"/>
</dbReference>
<evidence type="ECO:0000313" key="6">
    <source>
        <dbReference type="EMBL" id="EYB84739.1"/>
    </source>
</evidence>
<dbReference type="Proteomes" id="UP000024635">
    <property type="component" value="Unassembled WGS sequence"/>
</dbReference>
<evidence type="ECO:0000256" key="5">
    <source>
        <dbReference type="ARBA" id="ARBA00023002"/>
    </source>
</evidence>
<evidence type="ECO:0008006" key="8">
    <source>
        <dbReference type="Google" id="ProtNLM"/>
    </source>
</evidence>
<keyword evidence="4" id="KW-0274">FAD</keyword>
<dbReference type="STRING" id="53326.A0A016S3B1"/>
<dbReference type="GO" id="GO:0071949">
    <property type="term" value="F:FAD binding"/>
    <property type="evidence" value="ECO:0007669"/>
    <property type="project" value="InterPro"/>
</dbReference>
<dbReference type="GO" id="GO:0005782">
    <property type="term" value="C:peroxisomal matrix"/>
    <property type="evidence" value="ECO:0007669"/>
    <property type="project" value="UniProtKB-SubCell"/>
</dbReference>
<dbReference type="OrthoDB" id="2015447at2759"/>
<sequence length="74" mass="8225">MKSRKNKSDVFLSFRFLSNGGVIVKQKIESLDSIGTQYDCVVNCTGLGAGKLVKDENLHPIRGQVKCDFSQVYI</sequence>
<comment type="cofactor">
    <cofactor evidence="1">
        <name>FAD</name>
        <dbReference type="ChEBI" id="CHEBI:57692"/>
    </cofactor>
</comment>
<accession>A0A016S3B1</accession>
<organism evidence="6 7">
    <name type="scientific">Ancylostoma ceylanicum</name>
    <dbReference type="NCBI Taxonomy" id="53326"/>
    <lineage>
        <taxon>Eukaryota</taxon>
        <taxon>Metazoa</taxon>
        <taxon>Ecdysozoa</taxon>
        <taxon>Nematoda</taxon>
        <taxon>Chromadorea</taxon>
        <taxon>Rhabditida</taxon>
        <taxon>Rhabditina</taxon>
        <taxon>Rhabditomorpha</taxon>
        <taxon>Strongyloidea</taxon>
        <taxon>Ancylostomatidae</taxon>
        <taxon>Ancylostomatinae</taxon>
        <taxon>Ancylostoma</taxon>
    </lineage>
</organism>
<evidence type="ECO:0000256" key="4">
    <source>
        <dbReference type="ARBA" id="ARBA00022827"/>
    </source>
</evidence>
<gene>
    <name evidence="6" type="primary">Acey_s0311.g2151</name>
    <name evidence="6" type="ORF">Y032_0311g2151</name>
</gene>
<keyword evidence="3" id="KW-0285">Flavoprotein</keyword>
<evidence type="ECO:0000256" key="2">
    <source>
        <dbReference type="ARBA" id="ARBA00004253"/>
    </source>
</evidence>
<evidence type="ECO:0000313" key="7">
    <source>
        <dbReference type="Proteomes" id="UP000024635"/>
    </source>
</evidence>